<organism evidence="2 3">
    <name type="scientific">Clathrospora elynae</name>
    <dbReference type="NCBI Taxonomy" id="706981"/>
    <lineage>
        <taxon>Eukaryota</taxon>
        <taxon>Fungi</taxon>
        <taxon>Dikarya</taxon>
        <taxon>Ascomycota</taxon>
        <taxon>Pezizomycotina</taxon>
        <taxon>Dothideomycetes</taxon>
        <taxon>Pleosporomycetidae</taxon>
        <taxon>Pleosporales</taxon>
        <taxon>Diademaceae</taxon>
        <taxon>Clathrospora</taxon>
    </lineage>
</organism>
<evidence type="ECO:0000256" key="1">
    <source>
        <dbReference type="SAM" id="MobiDB-lite"/>
    </source>
</evidence>
<name>A0A6A5S7S2_9PLEO</name>
<gene>
    <name evidence="2" type="ORF">EJ02DRAFT_123357</name>
</gene>
<dbReference type="AlphaFoldDB" id="A0A6A5S7S2"/>
<feature type="region of interest" description="Disordered" evidence="1">
    <location>
        <begin position="473"/>
        <end position="533"/>
    </location>
</feature>
<dbReference type="InterPro" id="IPR046347">
    <property type="entry name" value="bZIP_sf"/>
</dbReference>
<feature type="compositionally biased region" description="Polar residues" evidence="1">
    <location>
        <begin position="484"/>
        <end position="499"/>
    </location>
</feature>
<dbReference type="Proteomes" id="UP000800038">
    <property type="component" value="Unassembled WGS sequence"/>
</dbReference>
<reference evidence="2" key="1">
    <citation type="journal article" date="2020" name="Stud. Mycol.">
        <title>101 Dothideomycetes genomes: a test case for predicting lifestyles and emergence of pathogens.</title>
        <authorList>
            <person name="Haridas S."/>
            <person name="Albert R."/>
            <person name="Binder M."/>
            <person name="Bloem J."/>
            <person name="Labutti K."/>
            <person name="Salamov A."/>
            <person name="Andreopoulos B."/>
            <person name="Baker S."/>
            <person name="Barry K."/>
            <person name="Bills G."/>
            <person name="Bluhm B."/>
            <person name="Cannon C."/>
            <person name="Castanera R."/>
            <person name="Culley D."/>
            <person name="Daum C."/>
            <person name="Ezra D."/>
            <person name="Gonzalez J."/>
            <person name="Henrissat B."/>
            <person name="Kuo A."/>
            <person name="Liang C."/>
            <person name="Lipzen A."/>
            <person name="Lutzoni F."/>
            <person name="Magnuson J."/>
            <person name="Mondo S."/>
            <person name="Nolan M."/>
            <person name="Ohm R."/>
            <person name="Pangilinan J."/>
            <person name="Park H.-J."/>
            <person name="Ramirez L."/>
            <person name="Alfaro M."/>
            <person name="Sun H."/>
            <person name="Tritt A."/>
            <person name="Yoshinaga Y."/>
            <person name="Zwiers L.-H."/>
            <person name="Turgeon B."/>
            <person name="Goodwin S."/>
            <person name="Spatafora J."/>
            <person name="Crous P."/>
            <person name="Grigoriev I."/>
        </authorList>
    </citation>
    <scope>NUCLEOTIDE SEQUENCE</scope>
    <source>
        <strain evidence="2">CBS 161.51</strain>
    </source>
</reference>
<dbReference type="EMBL" id="ML976256">
    <property type="protein sequence ID" value="KAF1935564.1"/>
    <property type="molecule type" value="Genomic_DNA"/>
</dbReference>
<dbReference type="CDD" id="cd14688">
    <property type="entry name" value="bZIP_YAP"/>
    <property type="match status" value="1"/>
</dbReference>
<feature type="compositionally biased region" description="Basic and acidic residues" evidence="1">
    <location>
        <begin position="37"/>
        <end position="51"/>
    </location>
</feature>
<protein>
    <recommendedName>
        <fullName evidence="4">BZIP domain-containing protein</fullName>
    </recommendedName>
</protein>
<dbReference type="Gene3D" id="1.20.5.170">
    <property type="match status" value="1"/>
</dbReference>
<keyword evidence="3" id="KW-1185">Reference proteome</keyword>
<feature type="region of interest" description="Disordered" evidence="1">
    <location>
        <begin position="1"/>
        <end position="52"/>
    </location>
</feature>
<dbReference type="PANTHER" id="PTHR40618:SF1">
    <property type="entry name" value="B-ZIP TRANSCRIPTION FACTOR (EUROFUNG)"/>
    <property type="match status" value="1"/>
</dbReference>
<sequence length="664" mass="73800">MTSSESEEHVPSTSRKRSRKSNSGEDAAGVKKARGRPRVDTQDATAADRRRTQIRLAQRAYRQRKETTISSLQNQSTQLHSIIEQMNKTFLRLSQSALKSGWLQLNPALAQEFKLVTETFTILIKTASEVQYEVDEDGGAGEQAPDQTDAQKPSKPEAEPQHIGWGYSIIPDATSRVSASESQRIHTQPQPDNYLSYLAGAHGKQRTNTASLVRLRHFTVGDVLDQSRYSQASSLRQKPSNDTTQEQLQLPFGLVDLLSQQQAPFTPPNPHIYSTHIPTPDVTPPVTRLSTPPLQLPSISTKTLPPVTTFSFEETSFSRRLTRAGLEKGFLLLSNADARPVALNYVFKLSLPYLSVEQLRTRSRTIMMRGLDEDLDWWDTPFLHMGGAGTHYPRRDATGRIIQMKNGWTVRQIGPKEKKHTRLQNTADGRVEELNGVDLSGFEGEWFDSHDVQGYLEEQYACKLDPNSSFSECLVDADDDKDTATPSSLPQHQQQQYDTSIRRPPDEDFLPSLAHTATHSSTNSSASITTPGNPYNLPDTAPFGLDMSFDTAPTPNYASDFPKLTNYDISFDQTLGLDLAPGFDYGFSGSTVFHMGNMDLGLDLMGEGAESLPVVRQKKKKSAWVEVSKLVEEIIKHGVCLGRAPGFRREDVDAAVQLALVHSL</sequence>
<dbReference type="SUPFAM" id="SSF57959">
    <property type="entry name" value="Leucine zipper domain"/>
    <property type="match status" value="1"/>
</dbReference>
<feature type="region of interest" description="Disordered" evidence="1">
    <location>
        <begin position="133"/>
        <end position="163"/>
    </location>
</feature>
<proteinExistence type="predicted"/>
<dbReference type="GO" id="GO:0003700">
    <property type="term" value="F:DNA-binding transcription factor activity"/>
    <property type="evidence" value="ECO:0007669"/>
    <property type="project" value="InterPro"/>
</dbReference>
<evidence type="ECO:0000313" key="2">
    <source>
        <dbReference type="EMBL" id="KAF1935564.1"/>
    </source>
</evidence>
<evidence type="ECO:0000313" key="3">
    <source>
        <dbReference type="Proteomes" id="UP000800038"/>
    </source>
</evidence>
<dbReference type="PANTHER" id="PTHR40618">
    <property type="entry name" value="B-ZIP TRANSCRIPTION FACTOR (EUROFUNG)-RELATED"/>
    <property type="match status" value="1"/>
</dbReference>
<evidence type="ECO:0008006" key="4">
    <source>
        <dbReference type="Google" id="ProtNLM"/>
    </source>
</evidence>
<accession>A0A6A5S7S2</accession>
<feature type="compositionally biased region" description="Basic and acidic residues" evidence="1">
    <location>
        <begin position="1"/>
        <end position="10"/>
    </location>
</feature>
<feature type="compositionally biased region" description="Low complexity" evidence="1">
    <location>
        <begin position="514"/>
        <end position="530"/>
    </location>
</feature>
<dbReference type="OrthoDB" id="3555317at2759"/>